<sequence>MHFTENFDHHANYCIVVLDSLCLTSYNNNILDIEWYDNEDIDIEKLRASGRTQENQSFRYKKAFRMRLNVQRFYSAWYMFADAHADGFSAVHPKAAIAPTVS</sequence>
<evidence type="ECO:0000313" key="2">
    <source>
        <dbReference type="Proteomes" id="UP000299102"/>
    </source>
</evidence>
<comment type="caution">
    <text evidence="1">The sequence shown here is derived from an EMBL/GenBank/DDBJ whole genome shotgun (WGS) entry which is preliminary data.</text>
</comment>
<keyword evidence="2" id="KW-1185">Reference proteome</keyword>
<reference evidence="1 2" key="1">
    <citation type="journal article" date="2019" name="Commun. Biol.">
        <title>The bagworm genome reveals a unique fibroin gene that provides high tensile strength.</title>
        <authorList>
            <person name="Kono N."/>
            <person name="Nakamura H."/>
            <person name="Ohtoshi R."/>
            <person name="Tomita M."/>
            <person name="Numata K."/>
            <person name="Arakawa K."/>
        </authorList>
    </citation>
    <scope>NUCLEOTIDE SEQUENCE [LARGE SCALE GENOMIC DNA]</scope>
</reference>
<dbReference type="EMBL" id="BGZK01000852">
    <property type="protein sequence ID" value="GBP62883.1"/>
    <property type="molecule type" value="Genomic_DNA"/>
</dbReference>
<protein>
    <submittedName>
        <fullName evidence="1">Uncharacterized protein</fullName>
    </submittedName>
</protein>
<name>A0A4C1XI84_EUMVA</name>
<gene>
    <name evidence="1" type="ORF">EVAR_24988_1</name>
</gene>
<proteinExistence type="predicted"/>
<evidence type="ECO:0000313" key="1">
    <source>
        <dbReference type="EMBL" id="GBP62883.1"/>
    </source>
</evidence>
<dbReference type="AlphaFoldDB" id="A0A4C1XI84"/>
<dbReference type="Proteomes" id="UP000299102">
    <property type="component" value="Unassembled WGS sequence"/>
</dbReference>
<accession>A0A4C1XI84</accession>
<organism evidence="1 2">
    <name type="scientific">Eumeta variegata</name>
    <name type="common">Bagworm moth</name>
    <name type="synonym">Eumeta japonica</name>
    <dbReference type="NCBI Taxonomy" id="151549"/>
    <lineage>
        <taxon>Eukaryota</taxon>
        <taxon>Metazoa</taxon>
        <taxon>Ecdysozoa</taxon>
        <taxon>Arthropoda</taxon>
        <taxon>Hexapoda</taxon>
        <taxon>Insecta</taxon>
        <taxon>Pterygota</taxon>
        <taxon>Neoptera</taxon>
        <taxon>Endopterygota</taxon>
        <taxon>Lepidoptera</taxon>
        <taxon>Glossata</taxon>
        <taxon>Ditrysia</taxon>
        <taxon>Tineoidea</taxon>
        <taxon>Psychidae</taxon>
        <taxon>Oiketicinae</taxon>
        <taxon>Eumeta</taxon>
    </lineage>
</organism>